<dbReference type="SUPFAM" id="SSF47090">
    <property type="entry name" value="PGBD-like"/>
    <property type="match status" value="1"/>
</dbReference>
<name>A0A2U3L150_9FIRM</name>
<accession>A0A2U3L150</accession>
<dbReference type="InterPro" id="IPR000064">
    <property type="entry name" value="NLP_P60_dom"/>
</dbReference>
<protein>
    <recommendedName>
        <fullName evidence="6">NlpC/P60 domain-containing protein</fullName>
    </recommendedName>
</protein>
<reference evidence="8" key="1">
    <citation type="submission" date="2018-02" db="EMBL/GenBank/DDBJ databases">
        <authorList>
            <person name="Hausmann B."/>
        </authorList>
    </citation>
    <scope>NUCLEOTIDE SEQUENCE [LARGE SCALE GENOMIC DNA]</scope>
    <source>
        <strain evidence="8">Peat soil MAG SbF1</strain>
    </source>
</reference>
<proteinExistence type="inferred from homology"/>
<keyword evidence="5" id="KW-0732">Signal</keyword>
<dbReference type="OrthoDB" id="9808890at2"/>
<organism evidence="7 8">
    <name type="scientific">Candidatus Desulfosporosinus infrequens</name>
    <dbReference type="NCBI Taxonomy" id="2043169"/>
    <lineage>
        <taxon>Bacteria</taxon>
        <taxon>Bacillati</taxon>
        <taxon>Bacillota</taxon>
        <taxon>Clostridia</taxon>
        <taxon>Eubacteriales</taxon>
        <taxon>Desulfitobacteriaceae</taxon>
        <taxon>Desulfosporosinus</taxon>
    </lineage>
</organism>
<dbReference type="PANTHER" id="PTHR47053">
    <property type="entry name" value="MUREIN DD-ENDOPEPTIDASE MEPH-RELATED"/>
    <property type="match status" value="1"/>
</dbReference>
<gene>
    <name evidence="7" type="ORF">SBF1_3360003</name>
</gene>
<dbReference type="PROSITE" id="PS51935">
    <property type="entry name" value="NLPC_P60"/>
    <property type="match status" value="1"/>
</dbReference>
<dbReference type="Gene3D" id="1.10.101.10">
    <property type="entry name" value="PGBD-like superfamily/PGBD"/>
    <property type="match status" value="1"/>
</dbReference>
<dbReference type="InterPro" id="IPR038765">
    <property type="entry name" value="Papain-like_cys_pep_sf"/>
</dbReference>
<comment type="similarity">
    <text evidence="1">Belongs to the peptidase C40 family.</text>
</comment>
<dbReference type="Gene3D" id="3.90.1720.10">
    <property type="entry name" value="endopeptidase domain like (from Nostoc punctiforme)"/>
    <property type="match status" value="1"/>
</dbReference>
<dbReference type="GO" id="GO:0006508">
    <property type="term" value="P:proteolysis"/>
    <property type="evidence" value="ECO:0007669"/>
    <property type="project" value="UniProtKB-KW"/>
</dbReference>
<evidence type="ECO:0000256" key="3">
    <source>
        <dbReference type="ARBA" id="ARBA00022801"/>
    </source>
</evidence>
<evidence type="ECO:0000313" key="7">
    <source>
        <dbReference type="EMBL" id="SPF45612.1"/>
    </source>
</evidence>
<keyword evidence="4" id="KW-0788">Thiol protease</keyword>
<dbReference type="EMBL" id="OMOF01000264">
    <property type="protein sequence ID" value="SPF45612.1"/>
    <property type="molecule type" value="Genomic_DNA"/>
</dbReference>
<feature type="chain" id="PRO_5015583326" description="NlpC/P60 domain-containing protein" evidence="5">
    <location>
        <begin position="24"/>
        <end position="196"/>
    </location>
</feature>
<dbReference type="PANTHER" id="PTHR47053:SF1">
    <property type="entry name" value="MUREIN DD-ENDOPEPTIDASE MEPH-RELATED"/>
    <property type="match status" value="1"/>
</dbReference>
<dbReference type="GO" id="GO:0008234">
    <property type="term" value="F:cysteine-type peptidase activity"/>
    <property type="evidence" value="ECO:0007669"/>
    <property type="project" value="UniProtKB-KW"/>
</dbReference>
<dbReference type="InterPro" id="IPR036366">
    <property type="entry name" value="PGBDSf"/>
</dbReference>
<dbReference type="InterPro" id="IPR036365">
    <property type="entry name" value="PGBD-like_sf"/>
</dbReference>
<dbReference type="InterPro" id="IPR002477">
    <property type="entry name" value="Peptidoglycan-bd-like"/>
</dbReference>
<dbReference type="AlphaFoldDB" id="A0A2U3L150"/>
<feature type="signal peptide" evidence="5">
    <location>
        <begin position="1"/>
        <end position="23"/>
    </location>
</feature>
<evidence type="ECO:0000256" key="2">
    <source>
        <dbReference type="ARBA" id="ARBA00022670"/>
    </source>
</evidence>
<dbReference type="Proteomes" id="UP000238916">
    <property type="component" value="Unassembled WGS sequence"/>
</dbReference>
<evidence type="ECO:0000256" key="4">
    <source>
        <dbReference type="ARBA" id="ARBA00022807"/>
    </source>
</evidence>
<dbReference type="Pfam" id="PF01471">
    <property type="entry name" value="PG_binding_1"/>
    <property type="match status" value="1"/>
</dbReference>
<feature type="domain" description="NlpC/P60" evidence="6">
    <location>
        <begin position="76"/>
        <end position="196"/>
    </location>
</feature>
<evidence type="ECO:0000313" key="8">
    <source>
        <dbReference type="Proteomes" id="UP000238916"/>
    </source>
</evidence>
<dbReference type="Pfam" id="PF00877">
    <property type="entry name" value="NLPC_P60"/>
    <property type="match status" value="1"/>
</dbReference>
<evidence type="ECO:0000256" key="5">
    <source>
        <dbReference type="SAM" id="SignalP"/>
    </source>
</evidence>
<evidence type="ECO:0000259" key="6">
    <source>
        <dbReference type="PROSITE" id="PS51935"/>
    </source>
</evidence>
<evidence type="ECO:0000256" key="1">
    <source>
        <dbReference type="ARBA" id="ARBA00007074"/>
    </source>
</evidence>
<keyword evidence="2" id="KW-0645">Protease</keyword>
<dbReference type="SUPFAM" id="SSF54001">
    <property type="entry name" value="Cysteine proteinases"/>
    <property type="match status" value="1"/>
</dbReference>
<dbReference type="InterPro" id="IPR051202">
    <property type="entry name" value="Peptidase_C40"/>
</dbReference>
<keyword evidence="3" id="KW-0378">Hydrolase</keyword>
<sequence>MKYLFIPVLATVMLLLATPSAQATTLPVKTVQTELTQLGYNTGPVEGIFGSETLAAVKAFQTTEGLPVDGIVGPQSSQALGILTTAKSFTGVPYVWGGTTPAGFDCSGFTQYVFRVNGVALPRTSQEQYQVGTPVSFNDLRPGDLVFFTFLANHQASHVGIYLGNNQFISATTHKGVTTYPFTPYWNNAYVGAKRV</sequence>